<dbReference type="Gene3D" id="1.10.287.470">
    <property type="entry name" value="Helix hairpin bin"/>
    <property type="match status" value="2"/>
</dbReference>
<feature type="coiled-coil region" evidence="3">
    <location>
        <begin position="235"/>
        <end position="262"/>
    </location>
</feature>
<keyword evidence="5" id="KW-0472">Membrane</keyword>
<dbReference type="Gene3D" id="2.40.50.100">
    <property type="match status" value="1"/>
</dbReference>
<keyword evidence="2 3" id="KW-0175">Coiled coil</keyword>
<reference evidence="6 7" key="1">
    <citation type="submission" date="2016-05" db="EMBL/GenBank/DDBJ databases">
        <title>Microbial solvent formation.</title>
        <authorList>
            <person name="Poehlein A."/>
            <person name="Montoya Solano J.D."/>
            <person name="Flitsch S."/>
            <person name="Krabben P."/>
            <person name="Duerre P."/>
            <person name="Daniel R."/>
        </authorList>
    </citation>
    <scope>NUCLEOTIDE SEQUENCE [LARGE SCALE GENOMIC DNA]</scope>
    <source>
        <strain evidence="6 7">L1-8</strain>
    </source>
</reference>
<gene>
    <name evidence="6" type="primary">mdtN</name>
    <name evidence="6" type="ORF">CLOSAC_40920</name>
</gene>
<comment type="subcellular location">
    <subcellularLocation>
        <location evidence="1">Cell envelope</location>
    </subcellularLocation>
</comment>
<dbReference type="AlphaFoldDB" id="A0A1S8MR45"/>
<dbReference type="InterPro" id="IPR050465">
    <property type="entry name" value="UPF0194_transport"/>
</dbReference>
<dbReference type="GO" id="GO:0030313">
    <property type="term" value="C:cell envelope"/>
    <property type="evidence" value="ECO:0007669"/>
    <property type="project" value="UniProtKB-SubCell"/>
</dbReference>
<feature type="transmembrane region" description="Helical" evidence="5">
    <location>
        <begin position="35"/>
        <end position="52"/>
    </location>
</feature>
<evidence type="ECO:0000256" key="2">
    <source>
        <dbReference type="ARBA" id="ARBA00023054"/>
    </source>
</evidence>
<sequence length="495" mass="52506">MKLPLKIGKSLKKDEISEKGIETKNFSKRKINKKVIGVICILLIAGAGFTIYKVKFAKKRNTVQSSVKYTTLEKTNIATSISSSGAIKSGDSTNIYSNLEYNVASINVEVGDVVKKGDVLATIDTATLEEEIAEAQQTLTANQAKNQASLAQAQKNYDNATYLYDNNLNTTIVSAETTLNKDKLALDESKKTYEYKNEMLKNGSESQDNVNQAQISYENAQKACNQDEISLEAAKLSAQKEIENYKAALDSAQAAVNDKTAELALQDKKKKLQEAQVVATVDGTVTNVNAVVGIQASGALFVIQDLSNLIVNASVDETNVANVKAGQRAEITTDASGSDIIAGQVVSVEPVSSTASASTSSTSSSSGSSSKTSTTTSTTSNSTSSDVSFTVKVQLTGQNDKVKVGMNSVVNIITDEKSDIYSVPYAAVINNNGQSEVYAAEKQGGQYVVKEIPVTKGIESAANVEIEGTDLSDGMIILSDPSNISSGSTVPIKLK</sequence>
<dbReference type="Gene3D" id="2.40.30.170">
    <property type="match status" value="1"/>
</dbReference>
<evidence type="ECO:0000256" key="5">
    <source>
        <dbReference type="SAM" id="Phobius"/>
    </source>
</evidence>
<evidence type="ECO:0000256" key="3">
    <source>
        <dbReference type="SAM" id="Coils"/>
    </source>
</evidence>
<evidence type="ECO:0000313" key="7">
    <source>
        <dbReference type="Proteomes" id="UP000191154"/>
    </source>
</evidence>
<evidence type="ECO:0000256" key="1">
    <source>
        <dbReference type="ARBA" id="ARBA00004196"/>
    </source>
</evidence>
<protein>
    <submittedName>
        <fullName evidence="6">Multidrug resistance protein MdtN</fullName>
    </submittedName>
</protein>
<dbReference type="STRING" id="169679.CSACC_10490"/>
<feature type="region of interest" description="Disordered" evidence="4">
    <location>
        <begin position="353"/>
        <end position="384"/>
    </location>
</feature>
<accession>A0A1S8MR45</accession>
<proteinExistence type="predicted"/>
<dbReference type="PANTHER" id="PTHR32347">
    <property type="entry name" value="EFFLUX SYSTEM COMPONENT YKNX-RELATED"/>
    <property type="match status" value="1"/>
</dbReference>
<evidence type="ECO:0000256" key="4">
    <source>
        <dbReference type="SAM" id="MobiDB-lite"/>
    </source>
</evidence>
<name>A0A1S8MR45_CLOSA</name>
<comment type="caution">
    <text evidence="6">The sequence shown here is derived from an EMBL/GenBank/DDBJ whole genome shotgun (WGS) entry which is preliminary data.</text>
</comment>
<dbReference type="EMBL" id="LZYZ01000009">
    <property type="protein sequence ID" value="OOM06664.1"/>
    <property type="molecule type" value="Genomic_DNA"/>
</dbReference>
<dbReference type="Proteomes" id="UP000191154">
    <property type="component" value="Unassembled WGS sequence"/>
</dbReference>
<dbReference type="RefSeq" id="WP_077867088.1">
    <property type="nucleotide sequence ID" value="NZ_LZYZ01000009.1"/>
</dbReference>
<evidence type="ECO:0000313" key="6">
    <source>
        <dbReference type="EMBL" id="OOM06664.1"/>
    </source>
</evidence>
<keyword evidence="5" id="KW-0812">Transmembrane</keyword>
<organism evidence="6 7">
    <name type="scientific">Clostridium saccharobutylicum</name>
    <dbReference type="NCBI Taxonomy" id="169679"/>
    <lineage>
        <taxon>Bacteria</taxon>
        <taxon>Bacillati</taxon>
        <taxon>Bacillota</taxon>
        <taxon>Clostridia</taxon>
        <taxon>Eubacteriales</taxon>
        <taxon>Clostridiaceae</taxon>
        <taxon>Clostridium</taxon>
    </lineage>
</organism>
<keyword evidence="5" id="KW-1133">Transmembrane helix</keyword>